<dbReference type="Gene3D" id="3.40.462.20">
    <property type="match status" value="1"/>
</dbReference>
<dbReference type="GO" id="GO:0071949">
    <property type="term" value="F:FAD binding"/>
    <property type="evidence" value="ECO:0007669"/>
    <property type="project" value="InterPro"/>
</dbReference>
<evidence type="ECO:0000259" key="5">
    <source>
        <dbReference type="PROSITE" id="PS51387"/>
    </source>
</evidence>
<gene>
    <name evidence="6" type="ORF">PMG11_01746</name>
</gene>
<evidence type="ECO:0000256" key="2">
    <source>
        <dbReference type="ARBA" id="ARBA00022630"/>
    </source>
</evidence>
<dbReference type="PANTHER" id="PTHR42973:SF17">
    <property type="entry name" value="OXIDASE, PUTATIVE (AFU_ORTHOLOGUE AFUA_6G14340)-RELATED"/>
    <property type="match status" value="1"/>
</dbReference>
<dbReference type="PANTHER" id="PTHR42973">
    <property type="entry name" value="BINDING OXIDOREDUCTASE, PUTATIVE (AFU_ORTHOLOGUE AFUA_1G17690)-RELATED"/>
    <property type="match status" value="1"/>
</dbReference>
<organism evidence="6 7">
    <name type="scientific">Penicillium brasilianum</name>
    <dbReference type="NCBI Taxonomy" id="104259"/>
    <lineage>
        <taxon>Eukaryota</taxon>
        <taxon>Fungi</taxon>
        <taxon>Dikarya</taxon>
        <taxon>Ascomycota</taxon>
        <taxon>Pezizomycotina</taxon>
        <taxon>Eurotiomycetes</taxon>
        <taxon>Eurotiomycetidae</taxon>
        <taxon>Eurotiales</taxon>
        <taxon>Aspergillaceae</taxon>
        <taxon>Penicillium</taxon>
    </lineage>
</organism>
<name>A0A0F7TKH0_PENBI</name>
<dbReference type="InterPro" id="IPR006094">
    <property type="entry name" value="Oxid_FAD_bind_N"/>
</dbReference>
<evidence type="ECO:0000313" key="6">
    <source>
        <dbReference type="EMBL" id="CEJ55493.1"/>
    </source>
</evidence>
<dbReference type="PROSITE" id="PS51387">
    <property type="entry name" value="FAD_PCMH"/>
    <property type="match status" value="1"/>
</dbReference>
<protein>
    <recommendedName>
        <fullName evidence="5">FAD-binding PCMH-type domain-containing protein</fullName>
    </recommendedName>
</protein>
<sequence length="476" mass="51360">MGIAHSIPGQDCLLAAVGHNSRLVAFQDDAFFHLRTPPVYNLDRPVTPIAVTFPENSEQVASIVRCAASNGYKVQARSGGHSYGNYGLGGVDGEVVVDLKNLQDFSMDPSSHIATFGSGTLLGDLHSRLYNAGKRAVAHGACLSVGMGGHFTIGGLGTMSRQWGMALDHIREVEMVLANGTIVNASDSQNQDVLFAIKGAAASFGIVTKFKLTTHPAPTQAVQFSYTLNLGSTAERARLFKDWQRFIFTKNLTRQVSSELVVFELGILLSGTFFGSLDEWKSLEKELDFPAADKGSVIILTDWLGMIASQAEDLIVQVVGGIASAFYAKSMSFTDAVPEEGIDSLFNYLASAMKGTPAWFIIFDLEAGAINDVPVNATAYAHRETIMWMQSYAVSLLGPVSQTTKGFLNGINNVVSTSRPGAFYGAYPGYVDPLLENAQEAYWGSNLPRLQSIKAQVDPMDIFHNPQSVQVVLDHS</sequence>
<keyword evidence="3" id="KW-0274">FAD</keyword>
<dbReference type="EMBL" id="CDHK01000002">
    <property type="protein sequence ID" value="CEJ55493.1"/>
    <property type="molecule type" value="Genomic_DNA"/>
</dbReference>
<dbReference type="AlphaFoldDB" id="A0A0F7TKH0"/>
<evidence type="ECO:0000256" key="4">
    <source>
        <dbReference type="ARBA" id="ARBA00023002"/>
    </source>
</evidence>
<reference evidence="7" key="1">
    <citation type="journal article" date="2015" name="Genome Announc.">
        <title>Draft genome sequence of the fungus Penicillium brasilianum MG11.</title>
        <authorList>
            <person name="Horn F."/>
            <person name="Linde J."/>
            <person name="Mattern D.J."/>
            <person name="Walther G."/>
            <person name="Guthke R."/>
            <person name="Brakhage A.A."/>
            <person name="Valiante V."/>
        </authorList>
    </citation>
    <scope>NUCLEOTIDE SEQUENCE [LARGE SCALE GENOMIC DNA]</scope>
    <source>
        <strain evidence="7">MG11</strain>
    </source>
</reference>
<dbReference type="Proteomes" id="UP000042958">
    <property type="component" value="Unassembled WGS sequence"/>
</dbReference>
<keyword evidence="4" id="KW-0560">Oxidoreductase</keyword>
<keyword evidence="7" id="KW-1185">Reference proteome</keyword>
<dbReference type="SUPFAM" id="SSF56176">
    <property type="entry name" value="FAD-binding/transporter-associated domain-like"/>
    <property type="match status" value="1"/>
</dbReference>
<accession>A0A0F7TKH0</accession>
<dbReference type="InterPro" id="IPR016166">
    <property type="entry name" value="FAD-bd_PCMH"/>
</dbReference>
<dbReference type="InterPro" id="IPR016169">
    <property type="entry name" value="FAD-bd_PCMH_sub2"/>
</dbReference>
<evidence type="ECO:0000256" key="3">
    <source>
        <dbReference type="ARBA" id="ARBA00022827"/>
    </source>
</evidence>
<comment type="similarity">
    <text evidence="1">Belongs to the oxygen-dependent FAD-linked oxidoreductase family.</text>
</comment>
<dbReference type="InterPro" id="IPR012951">
    <property type="entry name" value="BBE"/>
</dbReference>
<proteinExistence type="inferred from homology"/>
<feature type="domain" description="FAD-binding PCMH-type" evidence="5">
    <location>
        <begin position="44"/>
        <end position="217"/>
    </location>
</feature>
<dbReference type="Pfam" id="PF08031">
    <property type="entry name" value="BBE"/>
    <property type="match status" value="1"/>
</dbReference>
<dbReference type="Pfam" id="PF01565">
    <property type="entry name" value="FAD_binding_4"/>
    <property type="match status" value="1"/>
</dbReference>
<dbReference type="Gene3D" id="3.30.465.10">
    <property type="match status" value="1"/>
</dbReference>
<dbReference type="InterPro" id="IPR050416">
    <property type="entry name" value="FAD-linked_Oxidoreductase"/>
</dbReference>
<keyword evidence="2" id="KW-0285">Flavoprotein</keyword>
<dbReference type="InterPro" id="IPR036318">
    <property type="entry name" value="FAD-bd_PCMH-like_sf"/>
</dbReference>
<evidence type="ECO:0000313" key="7">
    <source>
        <dbReference type="Proteomes" id="UP000042958"/>
    </source>
</evidence>
<dbReference type="OrthoDB" id="407275at2759"/>
<evidence type="ECO:0000256" key="1">
    <source>
        <dbReference type="ARBA" id="ARBA00005466"/>
    </source>
</evidence>
<dbReference type="GO" id="GO:0016491">
    <property type="term" value="F:oxidoreductase activity"/>
    <property type="evidence" value="ECO:0007669"/>
    <property type="project" value="UniProtKB-KW"/>
</dbReference>